<dbReference type="SUPFAM" id="SSF52540">
    <property type="entry name" value="P-loop containing nucleoside triphosphate hydrolases"/>
    <property type="match status" value="1"/>
</dbReference>
<name>A0A0U4EL62_9BURK</name>
<dbReference type="InterPro" id="IPR017166">
    <property type="entry name" value="UCP037290"/>
</dbReference>
<dbReference type="AlphaFoldDB" id="A0A0U4EL62"/>
<evidence type="ECO:0000313" key="2">
    <source>
        <dbReference type="Proteomes" id="UP000036700"/>
    </source>
</evidence>
<proteinExistence type="predicted"/>
<dbReference type="STRING" id="445709.ABW99_11575"/>
<sequence>MSLSMQNLPPGLWRASELAQGQGPVRATGFVELDQELPGGGWPAGALAELLPTHAGIGELRLLLPALATLTRVGKPVVMIAPPYLPYAPALAGAGVDLRHLVLVHARAPSGATAPPAADDLWAAEQALKSASCGAVLAWLPQARADQLRRLQLAAAGSDALAWVVRQPQALASSSPAPLRLALEPAPGSGLLIHFHKRRGPARGMPLRLDLPAHHPKLGPPRSDTVLSPDSGGLYALLDCTALALAHPRGLSTDLAA</sequence>
<dbReference type="InterPro" id="IPR027417">
    <property type="entry name" value="P-loop_NTPase"/>
</dbReference>
<dbReference type="EMBL" id="CP011568">
    <property type="protein sequence ID" value="ALX34795.1"/>
    <property type="molecule type" value="Genomic_DNA"/>
</dbReference>
<gene>
    <name evidence="1" type="ORF">ABW99_11575</name>
</gene>
<protein>
    <recommendedName>
        <fullName evidence="3">Translesion DNA synthesis-associated protein ImuA</fullName>
    </recommendedName>
</protein>
<keyword evidence="2" id="KW-1185">Reference proteome</keyword>
<accession>A0A0U4EL62</accession>
<reference evidence="2" key="1">
    <citation type="submission" date="2015-06" db="EMBL/GenBank/DDBJ databases">
        <authorList>
            <person name="Hoefler B.C."/>
            <person name="Straight P.D."/>
        </authorList>
    </citation>
    <scope>NUCLEOTIDE SEQUENCE [LARGE SCALE GENOMIC DNA]</scope>
    <source>
        <strain evidence="2">DSM 25325</strain>
    </source>
</reference>
<evidence type="ECO:0008006" key="3">
    <source>
        <dbReference type="Google" id="ProtNLM"/>
    </source>
</evidence>
<evidence type="ECO:0000313" key="1">
    <source>
        <dbReference type="EMBL" id="ALX34795.1"/>
    </source>
</evidence>
<dbReference type="KEGG" id="ptx:ABW99_11575"/>
<organism evidence="1 2">
    <name type="scientific">Pandoraea thiooxydans</name>
    <dbReference type="NCBI Taxonomy" id="445709"/>
    <lineage>
        <taxon>Bacteria</taxon>
        <taxon>Pseudomonadati</taxon>
        <taxon>Pseudomonadota</taxon>
        <taxon>Betaproteobacteria</taxon>
        <taxon>Burkholderiales</taxon>
        <taxon>Burkholderiaceae</taxon>
        <taxon>Pandoraea</taxon>
    </lineage>
</organism>
<dbReference type="InterPro" id="IPR047610">
    <property type="entry name" value="ImuA_translesion"/>
</dbReference>
<dbReference type="Proteomes" id="UP000036700">
    <property type="component" value="Chromosome"/>
</dbReference>
<dbReference type="PIRSF" id="PIRSF037290">
    <property type="entry name" value="UCP037290"/>
    <property type="match status" value="1"/>
</dbReference>
<dbReference type="OrthoDB" id="9811176at2"/>
<dbReference type="NCBIfam" id="NF033429">
    <property type="entry name" value="ImuA_translesion"/>
    <property type="match status" value="1"/>
</dbReference>
<dbReference type="Gene3D" id="3.40.50.300">
    <property type="entry name" value="P-loop containing nucleotide triphosphate hydrolases"/>
    <property type="match status" value="1"/>
</dbReference>